<name>A0A2H0RDI8_UNCKA</name>
<evidence type="ECO:0000256" key="6">
    <source>
        <dbReference type="SAM" id="Phobius"/>
    </source>
</evidence>
<dbReference type="Proteomes" id="UP000230214">
    <property type="component" value="Unassembled WGS sequence"/>
</dbReference>
<comment type="caution">
    <text evidence="8">The sequence shown here is derived from an EMBL/GenBank/DDBJ whole genome shotgun (WGS) entry which is preliminary data.</text>
</comment>
<evidence type="ECO:0000256" key="4">
    <source>
        <dbReference type="ARBA" id="ARBA00022989"/>
    </source>
</evidence>
<feature type="transmembrane region" description="Helical" evidence="6">
    <location>
        <begin position="194"/>
        <end position="215"/>
    </location>
</feature>
<keyword evidence="5 6" id="KW-0472">Membrane</keyword>
<evidence type="ECO:0000256" key="1">
    <source>
        <dbReference type="ARBA" id="ARBA00004651"/>
    </source>
</evidence>
<dbReference type="AlphaFoldDB" id="A0A2H0RDI8"/>
<feature type="domain" description="ComEC/Rec2-related protein" evidence="7">
    <location>
        <begin position="142"/>
        <end position="407"/>
    </location>
</feature>
<evidence type="ECO:0000259" key="7">
    <source>
        <dbReference type="Pfam" id="PF03772"/>
    </source>
</evidence>
<feature type="transmembrane region" description="Helical" evidence="6">
    <location>
        <begin position="12"/>
        <end position="29"/>
    </location>
</feature>
<reference evidence="8 9" key="1">
    <citation type="submission" date="2017-09" db="EMBL/GenBank/DDBJ databases">
        <title>Depth-based differentiation of microbial function through sediment-hosted aquifers and enrichment of novel symbionts in the deep terrestrial subsurface.</title>
        <authorList>
            <person name="Probst A.J."/>
            <person name="Ladd B."/>
            <person name="Jarett J.K."/>
            <person name="Geller-Mcgrath D.E."/>
            <person name="Sieber C.M."/>
            <person name="Emerson J.B."/>
            <person name="Anantharaman K."/>
            <person name="Thomas B.C."/>
            <person name="Malmstrom R."/>
            <person name="Stieglmeier M."/>
            <person name="Klingl A."/>
            <person name="Woyke T."/>
            <person name="Ryan C.M."/>
            <person name="Banfield J.F."/>
        </authorList>
    </citation>
    <scope>NUCLEOTIDE SEQUENCE [LARGE SCALE GENOMIC DNA]</scope>
    <source>
        <strain evidence="8">CG10_big_fil_rev_8_21_14_0_10_32_10</strain>
    </source>
</reference>
<feature type="transmembrane region" description="Helical" evidence="6">
    <location>
        <begin position="329"/>
        <end position="350"/>
    </location>
</feature>
<feature type="transmembrane region" description="Helical" evidence="6">
    <location>
        <begin position="258"/>
        <end position="277"/>
    </location>
</feature>
<evidence type="ECO:0000256" key="2">
    <source>
        <dbReference type="ARBA" id="ARBA00022475"/>
    </source>
</evidence>
<keyword evidence="4 6" id="KW-1133">Transmembrane helix</keyword>
<keyword evidence="2" id="KW-1003">Cell membrane</keyword>
<proteinExistence type="predicted"/>
<dbReference type="PANTHER" id="PTHR30619:SF7">
    <property type="entry name" value="BETA-LACTAMASE DOMAIN PROTEIN"/>
    <property type="match status" value="1"/>
</dbReference>
<dbReference type="InterPro" id="IPR004477">
    <property type="entry name" value="ComEC_N"/>
</dbReference>
<feature type="transmembrane region" description="Helical" evidence="6">
    <location>
        <begin position="362"/>
        <end position="382"/>
    </location>
</feature>
<dbReference type="EMBL" id="PCXU01000005">
    <property type="protein sequence ID" value="PIR43885.1"/>
    <property type="molecule type" value="Genomic_DNA"/>
</dbReference>
<organism evidence="8 9">
    <name type="scientific">candidate division WWE3 bacterium CG10_big_fil_rev_8_21_14_0_10_32_10</name>
    <dbReference type="NCBI Taxonomy" id="1975090"/>
    <lineage>
        <taxon>Bacteria</taxon>
        <taxon>Katanobacteria</taxon>
    </lineage>
</organism>
<protein>
    <recommendedName>
        <fullName evidence="7">ComEC/Rec2-related protein domain-containing protein</fullName>
    </recommendedName>
</protein>
<evidence type="ECO:0000313" key="9">
    <source>
        <dbReference type="Proteomes" id="UP000230214"/>
    </source>
</evidence>
<feature type="transmembrane region" description="Helical" evidence="6">
    <location>
        <begin position="163"/>
        <end position="188"/>
    </location>
</feature>
<dbReference type="Pfam" id="PF03772">
    <property type="entry name" value="Competence"/>
    <property type="match status" value="1"/>
</dbReference>
<dbReference type="InterPro" id="IPR052159">
    <property type="entry name" value="Competence_DNA_uptake"/>
</dbReference>
<feature type="transmembrane region" description="Helical" evidence="6">
    <location>
        <begin position="236"/>
        <end position="252"/>
    </location>
</feature>
<feature type="transmembrane region" description="Helical" evidence="6">
    <location>
        <begin position="298"/>
        <end position="317"/>
    </location>
</feature>
<dbReference type="PANTHER" id="PTHR30619">
    <property type="entry name" value="DNA INTERNALIZATION/COMPETENCE PROTEIN COMEC/REC2"/>
    <property type="match status" value="1"/>
</dbReference>
<comment type="subcellular location">
    <subcellularLocation>
        <location evidence="1">Cell membrane</location>
        <topology evidence="1">Multi-pass membrane protein</topology>
    </subcellularLocation>
</comment>
<dbReference type="GO" id="GO:0005886">
    <property type="term" value="C:plasma membrane"/>
    <property type="evidence" value="ECO:0007669"/>
    <property type="project" value="UniProtKB-SubCell"/>
</dbReference>
<dbReference type="NCBIfam" id="TIGR00360">
    <property type="entry name" value="ComEC_N-term"/>
    <property type="match status" value="1"/>
</dbReference>
<accession>A0A2H0RDI8</accession>
<feature type="transmembrane region" description="Helical" evidence="6">
    <location>
        <begin position="394"/>
        <end position="412"/>
    </location>
</feature>
<sequence>MSMIKIPNILKVYSVLIILVSICVLRILFYKTPPAKQKDFTTNIVITNPIYIKDSQKVIDTAAYKVVSYDLPYCLNKSCSKNLELGDIVKVEGDLYYTTIYANKITYLKDSALKPLYRIKDILIKTSNQMLTEPYSSLLNGMLFGTEPVVSDSYKDLLIRAGVIHVIVVSGYNISILFTIMAGLFSRYSIRVKYFLGLILVIGYSIVVGFEPPVLRALIMGILAGYGTSYGRVRNPLYIFISTLLLILIYSPSLLYSLSFQLTVCATLGILLLHNKFSILFNKFLYFKIMPNVLKNDLISSICAQLFVIPLIAYYFKKVSLVGFILNPLILWLIPLIMFIGFILIVYYLIGLNYLLPFTVILIKAPLLLFNDVVTFFATIPFGQVEITFSIKDLIVYYFLAFVFVLIVYKKVKGVNAQ</sequence>
<evidence type="ECO:0000256" key="3">
    <source>
        <dbReference type="ARBA" id="ARBA00022692"/>
    </source>
</evidence>
<evidence type="ECO:0000256" key="5">
    <source>
        <dbReference type="ARBA" id="ARBA00023136"/>
    </source>
</evidence>
<keyword evidence="3 6" id="KW-0812">Transmembrane</keyword>
<evidence type="ECO:0000313" key="8">
    <source>
        <dbReference type="EMBL" id="PIR43885.1"/>
    </source>
</evidence>
<gene>
    <name evidence="8" type="ORF">COV24_00330</name>
</gene>